<keyword evidence="3" id="KW-1185">Reference proteome</keyword>
<comment type="caution">
    <text evidence="2">The sequence shown here is derived from an EMBL/GenBank/DDBJ whole genome shotgun (WGS) entry which is preliminary data.</text>
</comment>
<accession>A0ABV4ANZ0</accession>
<evidence type="ECO:0000313" key="2">
    <source>
        <dbReference type="EMBL" id="MEY2182095.1"/>
    </source>
</evidence>
<dbReference type="InterPro" id="IPR013024">
    <property type="entry name" value="GGCT-like"/>
</dbReference>
<dbReference type="Proteomes" id="UP001562159">
    <property type="component" value="Unassembled WGS sequence"/>
</dbReference>
<keyword evidence="2" id="KW-0808">Transferase</keyword>
<dbReference type="CDD" id="cd06661">
    <property type="entry name" value="GGCT_like"/>
    <property type="match status" value="1"/>
</dbReference>
<organism evidence="2 3">
    <name type="scientific">Rhodanobacter humi</name>
    <dbReference type="NCBI Taxonomy" id="1888173"/>
    <lineage>
        <taxon>Bacteria</taxon>
        <taxon>Pseudomonadati</taxon>
        <taxon>Pseudomonadota</taxon>
        <taxon>Gammaproteobacteria</taxon>
        <taxon>Lysobacterales</taxon>
        <taxon>Rhodanobacteraceae</taxon>
        <taxon>Rhodanobacter</taxon>
    </lineage>
</organism>
<evidence type="ECO:0000313" key="3">
    <source>
        <dbReference type="Proteomes" id="UP001562159"/>
    </source>
</evidence>
<dbReference type="InterPro" id="IPR036568">
    <property type="entry name" value="GGCT-like_sf"/>
</dbReference>
<sequence>METQADELLFSYGTLQSEAVQLATFGRHLTGAPDALPGYRLEQLAIRDAQVVATSGATHHPIAMPSGDAADRVRGTVFRLTSQELAQADAYEVDDYRRAAVVLASGLRAWMYVRAE</sequence>
<name>A0ABV4ANZ0_9GAMM</name>
<gene>
    <name evidence="2" type="ORF">AB7878_06665</name>
</gene>
<dbReference type="EMBL" id="JBGBPY010000001">
    <property type="protein sequence ID" value="MEY2182095.1"/>
    <property type="molecule type" value="Genomic_DNA"/>
</dbReference>
<protein>
    <submittedName>
        <fullName evidence="2">Gamma-glutamylcyclotransferase family protein</fullName>
        <ecNumber evidence="2">2.3.2.-</ecNumber>
    </submittedName>
</protein>
<proteinExistence type="predicted"/>
<dbReference type="Gene3D" id="3.10.490.10">
    <property type="entry name" value="Gamma-glutamyl cyclotransferase-like"/>
    <property type="match status" value="1"/>
</dbReference>
<reference evidence="2 3" key="1">
    <citation type="submission" date="2024-07" db="EMBL/GenBank/DDBJ databases">
        <title>Molecular mechanisms and environmental adaptations of flagellar loss and biofilm growth of Rhodanobacter under environmental stress.</title>
        <authorList>
            <person name="Chen M."/>
        </authorList>
    </citation>
    <scope>NUCLEOTIDE SEQUENCE [LARGE SCALE GENOMIC DNA]</scope>
    <source>
        <strain evidence="2 3">RS22</strain>
    </source>
</reference>
<keyword evidence="2" id="KW-0012">Acyltransferase</keyword>
<dbReference type="GO" id="GO:0016746">
    <property type="term" value="F:acyltransferase activity"/>
    <property type="evidence" value="ECO:0007669"/>
    <property type="project" value="UniProtKB-KW"/>
</dbReference>
<dbReference type="Pfam" id="PF06094">
    <property type="entry name" value="GGACT"/>
    <property type="match status" value="1"/>
</dbReference>
<evidence type="ECO:0000259" key="1">
    <source>
        <dbReference type="Pfam" id="PF06094"/>
    </source>
</evidence>
<dbReference type="InterPro" id="IPR009288">
    <property type="entry name" value="AIG2-like_dom"/>
</dbReference>
<dbReference type="EC" id="2.3.2.-" evidence="2"/>
<feature type="domain" description="Gamma-glutamylcyclotransferase AIG2-like" evidence="1">
    <location>
        <begin position="9"/>
        <end position="114"/>
    </location>
</feature>
<dbReference type="SUPFAM" id="SSF110857">
    <property type="entry name" value="Gamma-glutamyl cyclotransferase-like"/>
    <property type="match status" value="1"/>
</dbReference>